<evidence type="ECO:0000313" key="3">
    <source>
        <dbReference type="Proteomes" id="UP001597023"/>
    </source>
</evidence>
<dbReference type="Gene3D" id="3.40.50.150">
    <property type="entry name" value="Vaccinia Virus protein VP39"/>
    <property type="match status" value="1"/>
</dbReference>
<accession>A0ABW2W0Z8</accession>
<dbReference type="Pfam" id="PF08242">
    <property type="entry name" value="Methyltransf_12"/>
    <property type="match status" value="1"/>
</dbReference>
<keyword evidence="2" id="KW-0808">Transferase</keyword>
<gene>
    <name evidence="2" type="ORF">ACFQZ6_02865</name>
</gene>
<feature type="domain" description="Methyltransferase type 12" evidence="1">
    <location>
        <begin position="60"/>
        <end position="156"/>
    </location>
</feature>
<dbReference type="GO" id="GO:0008168">
    <property type="term" value="F:methyltransferase activity"/>
    <property type="evidence" value="ECO:0007669"/>
    <property type="project" value="UniProtKB-KW"/>
</dbReference>
<dbReference type="InterPro" id="IPR029063">
    <property type="entry name" value="SAM-dependent_MTases_sf"/>
</dbReference>
<sequence length="276" mass="30387">MTSDERDDRLMRANQANWDARTPVHLASRFYGLDGDPDPSRWFAPWEWRDLGEVSGRDVLHLQCHLGTETIAFARRGARAVGLDFSAASVAAATGVAARAGVDVDYVRANVYDAVRALGGRRFDVVYTGKGALCYLPDLDRWADVVARLLRPGGLLYVVEFHPLLNALGPKPGPGEGPELLLRHDYLGGAGPVHRDGTHTYTDGPAVEGATDSYEWMHGIGEVLGALTAAGLTVRSLRESDELPWPRWPQMVRTPSGWWRLPEPRIPLLYGLLAER</sequence>
<dbReference type="RefSeq" id="WP_381604758.1">
    <property type="nucleotide sequence ID" value="NZ_JBHTEB010000001.1"/>
</dbReference>
<reference evidence="3" key="1">
    <citation type="journal article" date="2019" name="Int. J. Syst. Evol. Microbiol.">
        <title>The Global Catalogue of Microorganisms (GCM) 10K type strain sequencing project: providing services to taxonomists for standard genome sequencing and annotation.</title>
        <authorList>
            <consortium name="The Broad Institute Genomics Platform"/>
            <consortium name="The Broad Institute Genome Sequencing Center for Infectious Disease"/>
            <person name="Wu L."/>
            <person name="Ma J."/>
        </authorList>
    </citation>
    <scope>NUCLEOTIDE SEQUENCE [LARGE SCALE GENOMIC DNA]</scope>
    <source>
        <strain evidence="3">CGMCC 4.7400</strain>
    </source>
</reference>
<keyword evidence="3" id="KW-1185">Reference proteome</keyword>
<dbReference type="Proteomes" id="UP001597023">
    <property type="component" value="Unassembled WGS sequence"/>
</dbReference>
<proteinExistence type="predicted"/>
<comment type="caution">
    <text evidence="2">The sequence shown here is derived from an EMBL/GenBank/DDBJ whole genome shotgun (WGS) entry which is preliminary data.</text>
</comment>
<dbReference type="GO" id="GO:0032259">
    <property type="term" value="P:methylation"/>
    <property type="evidence" value="ECO:0007669"/>
    <property type="project" value="UniProtKB-KW"/>
</dbReference>
<dbReference type="CDD" id="cd02440">
    <property type="entry name" value="AdoMet_MTases"/>
    <property type="match status" value="1"/>
</dbReference>
<dbReference type="EC" id="2.1.1.-" evidence="2"/>
<dbReference type="SUPFAM" id="SSF53335">
    <property type="entry name" value="S-adenosyl-L-methionine-dependent methyltransferases"/>
    <property type="match status" value="1"/>
</dbReference>
<evidence type="ECO:0000313" key="2">
    <source>
        <dbReference type="EMBL" id="MFD0313193.1"/>
    </source>
</evidence>
<dbReference type="EMBL" id="JBHTEB010000001">
    <property type="protein sequence ID" value="MFD0313193.1"/>
    <property type="molecule type" value="Genomic_DNA"/>
</dbReference>
<evidence type="ECO:0000259" key="1">
    <source>
        <dbReference type="Pfam" id="PF08242"/>
    </source>
</evidence>
<name>A0ABW2W0Z8_9ACTN</name>
<protein>
    <submittedName>
        <fullName evidence="2">Class I SAM-dependent methyltransferase</fullName>
        <ecNumber evidence="2">2.1.1.-</ecNumber>
    </submittedName>
</protein>
<keyword evidence="2" id="KW-0489">Methyltransferase</keyword>
<dbReference type="InterPro" id="IPR013217">
    <property type="entry name" value="Methyltransf_12"/>
</dbReference>
<organism evidence="2 3">
    <name type="scientific">Streptomyces flavalbus</name>
    <dbReference type="NCBI Taxonomy" id="2665155"/>
    <lineage>
        <taxon>Bacteria</taxon>
        <taxon>Bacillati</taxon>
        <taxon>Actinomycetota</taxon>
        <taxon>Actinomycetes</taxon>
        <taxon>Kitasatosporales</taxon>
        <taxon>Streptomycetaceae</taxon>
        <taxon>Streptomyces</taxon>
    </lineage>
</organism>